<evidence type="ECO:0000313" key="2">
    <source>
        <dbReference type="WBParaSite" id="RSKR_0000644400.1"/>
    </source>
</evidence>
<organism evidence="1 2">
    <name type="scientific">Rhabditophanes sp. KR3021</name>
    <dbReference type="NCBI Taxonomy" id="114890"/>
    <lineage>
        <taxon>Eukaryota</taxon>
        <taxon>Metazoa</taxon>
        <taxon>Ecdysozoa</taxon>
        <taxon>Nematoda</taxon>
        <taxon>Chromadorea</taxon>
        <taxon>Rhabditida</taxon>
        <taxon>Tylenchina</taxon>
        <taxon>Panagrolaimomorpha</taxon>
        <taxon>Strongyloidoidea</taxon>
        <taxon>Alloionematidae</taxon>
        <taxon>Rhabditophanes</taxon>
    </lineage>
</organism>
<accession>A0AC35U0U3</accession>
<protein>
    <submittedName>
        <fullName evidence="2">Uncharacterized protein</fullName>
    </submittedName>
</protein>
<proteinExistence type="predicted"/>
<evidence type="ECO:0000313" key="1">
    <source>
        <dbReference type="Proteomes" id="UP000095286"/>
    </source>
</evidence>
<dbReference type="WBParaSite" id="RSKR_0000644400.1">
    <property type="protein sequence ID" value="RSKR_0000644400.1"/>
    <property type="gene ID" value="RSKR_0000644400"/>
</dbReference>
<sequence length="918" mass="101864">MDDCLGGEVDPLDKYKCPRTDDFIKKTWPDLVGRTVSDCEDLAIEIIIDGFSMLLFRDANEYSVFEKAEQSRQIKLQAEMKRMQDEKEDKIKKEEKKNLRIAEREKRKAAKRAERTMQMEQCKLNNIEYVRKPPLTADQKVERKAKKAEERKKRREERRLGIQNNSKNDQSSNKKVAMSTSDLSTTQSSVLPTTSALTSDPKSMKSPLTNDGYSMLPSHNLKRPSSNSVDSGIATESPTAKVPKIEMDDNVKAHTNESTTRPSSSNLVNGHCRTPTSSLDLKNSHTKFPQPVQQMPLNKSSQGSSIQNQVPTSQDLALLELLKANPIQLNNLFNNPQAMYQLGISNIGAQQQNTAQQAQLLQLQQCLQLQQQNNMPSSSTGRVFNNPASMVPNQFGLPSQLNNAALLPNFTGLPNGLPASMAQFRNGLTEKKVAHFSDMHSKICLEISKIQGSSGNSSVTSARLTHNNRVMENKNGTNQTLPLPGITTGIPPVSANNQQQTSAPRQNGPSTSNTPNITQNNVNNVNNMSNVNIVNNNNGRDVAFQDMLMKHNQQPAKNVANQRPQSNMQMMNSSILNASPFPNINQLQTNEVAAMQQAIASALQNNGHFNNLQQQTSLNGLQQSNMIPPNLSLQTQMLLAQHQQQQQNQHAQLLLQNSLQSNGSASTNNIADTNQASLLLNANMQIQNQIDALNAQINALTNEITKQKQQLLNFQQLQVNSQSANEREHAHIESQKCAALVGDLSNKLNMCRNNLVQINGLVTPQDSNSINNQQQLQLQAQQLRNQFNAMQGLPQSNGTSTSQSDAILEIQRQRQIQLQQHMIRSMQSQGVTQQQQLNALQQQQQINQFQNNAGLSAMMQNPISSAQLLQLISANQMNNPVFKSPLNTAAAANMEQIQRQQQQRTLSASSDSQPAGRQ</sequence>
<name>A0AC35U0U3_9BILA</name>
<reference evidence="2" key="1">
    <citation type="submission" date="2016-11" db="UniProtKB">
        <authorList>
            <consortium name="WormBaseParasite"/>
        </authorList>
    </citation>
    <scope>IDENTIFICATION</scope>
    <source>
        <strain evidence="2">KR3021</strain>
    </source>
</reference>
<dbReference type="Proteomes" id="UP000095286">
    <property type="component" value="Unplaced"/>
</dbReference>